<evidence type="ECO:0000313" key="4">
    <source>
        <dbReference type="Proteomes" id="UP000202922"/>
    </source>
</evidence>
<dbReference type="GO" id="GO:0016020">
    <property type="term" value="C:membrane"/>
    <property type="evidence" value="ECO:0007669"/>
    <property type="project" value="InterPro"/>
</dbReference>
<keyword evidence="1" id="KW-1133">Transmembrane helix</keyword>
<protein>
    <submittedName>
        <fullName evidence="3">Type IV leader peptidase family protein</fullName>
    </submittedName>
</protein>
<organism evidence="3 4">
    <name type="scientific">Actibacterium lipolyticum</name>
    <dbReference type="NCBI Taxonomy" id="1524263"/>
    <lineage>
        <taxon>Bacteria</taxon>
        <taxon>Pseudomonadati</taxon>
        <taxon>Pseudomonadota</taxon>
        <taxon>Alphaproteobacteria</taxon>
        <taxon>Rhodobacterales</taxon>
        <taxon>Roseobacteraceae</taxon>
        <taxon>Actibacterium</taxon>
    </lineage>
</organism>
<feature type="domain" description="Prepilin type IV endopeptidase peptidase" evidence="2">
    <location>
        <begin position="18"/>
        <end position="116"/>
    </location>
</feature>
<dbReference type="OrthoDB" id="7709484at2"/>
<accession>A0A238KMT2</accession>
<proteinExistence type="predicted"/>
<keyword evidence="4" id="KW-1185">Reference proteome</keyword>
<feature type="transmembrane region" description="Helical" evidence="1">
    <location>
        <begin position="9"/>
        <end position="26"/>
    </location>
</feature>
<dbReference type="Gene3D" id="1.20.120.1220">
    <property type="match status" value="1"/>
</dbReference>
<evidence type="ECO:0000259" key="2">
    <source>
        <dbReference type="Pfam" id="PF01478"/>
    </source>
</evidence>
<dbReference type="Pfam" id="PF01478">
    <property type="entry name" value="Peptidase_A24"/>
    <property type="match status" value="1"/>
</dbReference>
<reference evidence="4" key="1">
    <citation type="submission" date="2017-05" db="EMBL/GenBank/DDBJ databases">
        <authorList>
            <person name="Rodrigo-Torres L."/>
            <person name="Arahal R. D."/>
            <person name="Lucena T."/>
        </authorList>
    </citation>
    <scope>NUCLEOTIDE SEQUENCE [LARGE SCALE GENOMIC DNA]</scope>
    <source>
        <strain evidence="4">CECT 8621</strain>
    </source>
</reference>
<dbReference type="InterPro" id="IPR000045">
    <property type="entry name" value="Prepilin_IV_endopep_pep"/>
</dbReference>
<feature type="transmembrane region" description="Helical" evidence="1">
    <location>
        <begin position="38"/>
        <end position="56"/>
    </location>
</feature>
<gene>
    <name evidence="3" type="ORF">COL8621_02441</name>
</gene>
<dbReference type="EMBL" id="FXYE01000002">
    <property type="protein sequence ID" value="SMX44018.1"/>
    <property type="molecule type" value="Genomic_DNA"/>
</dbReference>
<feature type="transmembrane region" description="Helical" evidence="1">
    <location>
        <begin position="105"/>
        <end position="126"/>
    </location>
</feature>
<evidence type="ECO:0000313" key="3">
    <source>
        <dbReference type="EMBL" id="SMX44018.1"/>
    </source>
</evidence>
<name>A0A238KMT2_9RHOB</name>
<dbReference type="GO" id="GO:0004190">
    <property type="term" value="F:aspartic-type endopeptidase activity"/>
    <property type="evidence" value="ECO:0007669"/>
    <property type="project" value="InterPro"/>
</dbReference>
<feature type="transmembrane region" description="Helical" evidence="1">
    <location>
        <begin position="63"/>
        <end position="85"/>
    </location>
</feature>
<evidence type="ECO:0000256" key="1">
    <source>
        <dbReference type="SAM" id="Phobius"/>
    </source>
</evidence>
<sequence>MVLATPAEAAIWFLPFAVVIGLYAAWVDFRIMKIPNRVVDALFAVFAIVGFFVLPLDEYMWRWLHFVVVLVIGFVLAQTPILGAGDAKMMAVMAPYIAWADTSEFLMLFFFMVPVIYVLHMIVRAIPGISKAAPNTLSLSKEKRTKFPMGVALGPLLIAYLTLAAFPGLFPSG</sequence>
<keyword evidence="1" id="KW-0812">Transmembrane</keyword>
<dbReference type="AlphaFoldDB" id="A0A238KMT2"/>
<dbReference type="RefSeq" id="WP_093967595.1">
    <property type="nucleotide sequence ID" value="NZ_FXYE01000002.1"/>
</dbReference>
<feature type="transmembrane region" description="Helical" evidence="1">
    <location>
        <begin position="147"/>
        <end position="170"/>
    </location>
</feature>
<keyword evidence="1" id="KW-0472">Membrane</keyword>
<dbReference type="Proteomes" id="UP000202922">
    <property type="component" value="Unassembled WGS sequence"/>
</dbReference>